<sequence>MAMGFVTVLQLFSGSIRSVSMSEQYLKATTLAQSKMGELEMNNYRASEFEGTFANEENYRWQLDISPYTTSLNSEVNNIQLSEVLLRVLWSDANKVRNVELSTLKVDGALHPSADSLLVQSFSGGTGSINQEGADAVEEAAPEASQNICGSTTSMNNRISGASTTHISGN</sequence>
<evidence type="ECO:0000313" key="1">
    <source>
        <dbReference type="EMBL" id="SVB10424.1"/>
    </source>
</evidence>
<protein>
    <submittedName>
        <fullName evidence="1">Uncharacterized protein</fullName>
    </submittedName>
</protein>
<reference evidence="1" key="1">
    <citation type="submission" date="2018-05" db="EMBL/GenBank/DDBJ databases">
        <authorList>
            <person name="Lanie J.A."/>
            <person name="Ng W.-L."/>
            <person name="Kazmierczak K.M."/>
            <person name="Andrzejewski T.M."/>
            <person name="Davidsen T.M."/>
            <person name="Wayne K.J."/>
            <person name="Tettelin H."/>
            <person name="Glass J.I."/>
            <person name="Rusch D."/>
            <person name="Podicherti R."/>
            <person name="Tsui H.-C.T."/>
            <person name="Winkler M.E."/>
        </authorList>
    </citation>
    <scope>NUCLEOTIDE SEQUENCE</scope>
</reference>
<dbReference type="EMBL" id="UINC01028797">
    <property type="protein sequence ID" value="SVB10424.1"/>
    <property type="molecule type" value="Genomic_DNA"/>
</dbReference>
<accession>A0A382B9X7</accession>
<name>A0A382B9X7_9ZZZZ</name>
<gene>
    <name evidence="1" type="ORF">METZ01_LOCUS163278</name>
</gene>
<proteinExistence type="predicted"/>
<organism evidence="1">
    <name type="scientific">marine metagenome</name>
    <dbReference type="NCBI Taxonomy" id="408172"/>
    <lineage>
        <taxon>unclassified sequences</taxon>
        <taxon>metagenomes</taxon>
        <taxon>ecological metagenomes</taxon>
    </lineage>
</organism>
<dbReference type="AlphaFoldDB" id="A0A382B9X7"/>